<keyword evidence="9" id="KW-1185">Reference proteome</keyword>
<evidence type="ECO:0000256" key="2">
    <source>
        <dbReference type="ARBA" id="ARBA00005375"/>
    </source>
</evidence>
<dbReference type="EMBL" id="LJIJ01000175">
    <property type="protein sequence ID" value="ODN01018.1"/>
    <property type="molecule type" value="Genomic_DNA"/>
</dbReference>
<keyword evidence="4" id="KW-0732">Signal</keyword>
<protein>
    <recommendedName>
        <fullName evidence="3">acid phosphatase</fullName>
        <ecNumber evidence="3">3.1.3.2</ecNumber>
    </recommendedName>
</protein>
<dbReference type="InterPro" id="IPR033379">
    <property type="entry name" value="Acid_Pase_AS"/>
</dbReference>
<dbReference type="OMA" id="DYQLWNP"/>
<dbReference type="STRING" id="48709.A0A1D2N6X9"/>
<comment type="similarity">
    <text evidence="2">Belongs to the histidine acid phosphatase family.</text>
</comment>
<organism evidence="8 9">
    <name type="scientific">Orchesella cincta</name>
    <name type="common">Springtail</name>
    <name type="synonym">Podura cincta</name>
    <dbReference type="NCBI Taxonomy" id="48709"/>
    <lineage>
        <taxon>Eukaryota</taxon>
        <taxon>Metazoa</taxon>
        <taxon>Ecdysozoa</taxon>
        <taxon>Arthropoda</taxon>
        <taxon>Hexapoda</taxon>
        <taxon>Collembola</taxon>
        <taxon>Entomobryomorpha</taxon>
        <taxon>Entomobryoidea</taxon>
        <taxon>Orchesellidae</taxon>
        <taxon>Orchesellinae</taxon>
        <taxon>Orchesella</taxon>
    </lineage>
</organism>
<dbReference type="EC" id="3.1.3.2" evidence="3"/>
<evidence type="ECO:0000256" key="5">
    <source>
        <dbReference type="ARBA" id="ARBA00022801"/>
    </source>
</evidence>
<dbReference type="PROSITE" id="PS00778">
    <property type="entry name" value="HIS_ACID_PHOSPHAT_2"/>
    <property type="match status" value="1"/>
</dbReference>
<evidence type="ECO:0000256" key="7">
    <source>
        <dbReference type="ARBA" id="ARBA00023180"/>
    </source>
</evidence>
<dbReference type="InterPro" id="IPR029033">
    <property type="entry name" value="His_PPase_superfam"/>
</dbReference>
<dbReference type="OrthoDB" id="258392at2759"/>
<keyword evidence="7" id="KW-0325">Glycoprotein</keyword>
<accession>A0A1D2N6X9</accession>
<comment type="catalytic activity">
    <reaction evidence="1">
        <text>a phosphate monoester + H2O = an alcohol + phosphate</text>
        <dbReference type="Rhea" id="RHEA:15017"/>
        <dbReference type="ChEBI" id="CHEBI:15377"/>
        <dbReference type="ChEBI" id="CHEBI:30879"/>
        <dbReference type="ChEBI" id="CHEBI:43474"/>
        <dbReference type="ChEBI" id="CHEBI:67140"/>
        <dbReference type="EC" id="3.1.3.2"/>
    </reaction>
</comment>
<keyword evidence="5" id="KW-0378">Hydrolase</keyword>
<dbReference type="Gene3D" id="3.40.50.1240">
    <property type="entry name" value="Phosphoglycerate mutase-like"/>
    <property type="match status" value="1"/>
</dbReference>
<evidence type="ECO:0000256" key="4">
    <source>
        <dbReference type="ARBA" id="ARBA00022729"/>
    </source>
</evidence>
<reference evidence="8 9" key="1">
    <citation type="journal article" date="2016" name="Genome Biol. Evol.">
        <title>Gene Family Evolution Reflects Adaptation to Soil Environmental Stressors in the Genome of the Collembolan Orchesella cincta.</title>
        <authorList>
            <person name="Faddeeva-Vakhrusheva A."/>
            <person name="Derks M.F."/>
            <person name="Anvar S.Y."/>
            <person name="Agamennone V."/>
            <person name="Suring W."/>
            <person name="Smit S."/>
            <person name="van Straalen N.M."/>
            <person name="Roelofs D."/>
        </authorList>
    </citation>
    <scope>NUCLEOTIDE SEQUENCE [LARGE SCALE GENOMIC DNA]</scope>
    <source>
        <tissue evidence="8">Mixed pool</tissue>
    </source>
</reference>
<dbReference type="Proteomes" id="UP000094527">
    <property type="component" value="Unassembled WGS sequence"/>
</dbReference>
<evidence type="ECO:0000256" key="3">
    <source>
        <dbReference type="ARBA" id="ARBA00012646"/>
    </source>
</evidence>
<evidence type="ECO:0000256" key="1">
    <source>
        <dbReference type="ARBA" id="ARBA00000032"/>
    </source>
</evidence>
<dbReference type="Pfam" id="PF00328">
    <property type="entry name" value="His_Phos_2"/>
    <property type="match status" value="1"/>
</dbReference>
<dbReference type="PROSITE" id="PS00616">
    <property type="entry name" value="HIS_ACID_PHOSPHAT_1"/>
    <property type="match status" value="1"/>
</dbReference>
<sequence>MQYQFPMSFSLAVRLKRLFTFKMRVFLIAGLCVGFFITTVISRNLDDLHNVRSFGLLTNTLGQRNNANLQTLRLVQVLFRHGDRTPIDRFPKDPYDSRKFWPEGFGRLTKRGKLMQYELGQYIRLRYNGFINETYTPEEIYVQSSNYDRTIMSAMANLAGMWPSKDLEFPEGGRQQFVPVHVISSQIDNKIAFSKPCPRYAQISKEIQTQQSEVLFNNEHADLYKYLSEHTGLEVKSYSNVSDIYDTLFVQTAHNLTLPEWTKEVFPDKLRPMAHKWIKMQTHTPEMRRLKAGPLLTDILRNMKRASEKPSEAELKVLEALFHTPAAKFFMYSGHDTTITALLDALDLYSGVIPPYASSLYFELHELPQPIGYTVKIFYRAGLENPATELHLKGCGSGPCKLEDFEKSLRDFIIDEKEWETECNLK</sequence>
<dbReference type="GO" id="GO:0003993">
    <property type="term" value="F:acid phosphatase activity"/>
    <property type="evidence" value="ECO:0007669"/>
    <property type="project" value="UniProtKB-EC"/>
</dbReference>
<comment type="caution">
    <text evidence="8">The sequence shown here is derived from an EMBL/GenBank/DDBJ whole genome shotgun (WGS) entry which is preliminary data.</text>
</comment>
<evidence type="ECO:0000313" key="9">
    <source>
        <dbReference type="Proteomes" id="UP000094527"/>
    </source>
</evidence>
<proteinExistence type="inferred from homology"/>
<dbReference type="AlphaFoldDB" id="A0A1D2N6X9"/>
<dbReference type="PANTHER" id="PTHR11567:SF211">
    <property type="entry name" value="PROSTATIC ACID PHOSPHATASE"/>
    <property type="match status" value="1"/>
</dbReference>
<evidence type="ECO:0000313" key="8">
    <source>
        <dbReference type="EMBL" id="ODN01018.1"/>
    </source>
</evidence>
<gene>
    <name evidence="8" type="ORF">Ocin01_05660</name>
</gene>
<keyword evidence="6" id="KW-1015">Disulfide bond</keyword>
<dbReference type="InterPro" id="IPR000560">
    <property type="entry name" value="His_Pase_clade-2"/>
</dbReference>
<evidence type="ECO:0000256" key="6">
    <source>
        <dbReference type="ARBA" id="ARBA00023157"/>
    </source>
</evidence>
<dbReference type="PANTHER" id="PTHR11567">
    <property type="entry name" value="ACID PHOSPHATASE-RELATED"/>
    <property type="match status" value="1"/>
</dbReference>
<name>A0A1D2N6X9_ORCCI</name>
<dbReference type="CDD" id="cd07061">
    <property type="entry name" value="HP_HAP_like"/>
    <property type="match status" value="1"/>
</dbReference>
<dbReference type="SUPFAM" id="SSF53254">
    <property type="entry name" value="Phosphoglycerate mutase-like"/>
    <property type="match status" value="1"/>
</dbReference>
<dbReference type="InterPro" id="IPR050645">
    <property type="entry name" value="Histidine_acid_phosphatase"/>
</dbReference>